<evidence type="ECO:0000256" key="4">
    <source>
        <dbReference type="ARBA" id="ARBA00022989"/>
    </source>
</evidence>
<keyword evidence="5 6" id="KW-0472">Membrane</keyword>
<evidence type="ECO:0000256" key="6">
    <source>
        <dbReference type="SAM" id="Phobius"/>
    </source>
</evidence>
<reference evidence="8 10" key="3">
    <citation type="submission" date="2017-12" db="EMBL/GenBank/DDBJ databases">
        <title>Phylogenetic diversity of female urinary microbiome.</title>
        <authorList>
            <person name="Thomas-White K."/>
            <person name="Wolfe A.J."/>
        </authorList>
    </citation>
    <scope>NUCLEOTIDE SEQUENCE [LARGE SCALE GENOMIC DNA]</scope>
    <source>
        <strain evidence="8 10">UMB0139</strain>
    </source>
</reference>
<keyword evidence="4 6" id="KW-1133">Transmembrane helix</keyword>
<dbReference type="EMBL" id="CP014160">
    <property type="protein sequence ID" value="AMB94140.1"/>
    <property type="molecule type" value="Genomic_DNA"/>
</dbReference>
<sequence length="256" mass="28169">MTHELVISPTSLALSFVLVLVALAISYKEKLVLNKDMLVAVVRMIVQLVVVGYILTYVFQIDSFWVTLVAMGIMIFNSAWNAKKRAQGLSNAFKISLIAIFSGIGLSVLILVLSGTLQFVPQQMIPITGMLAGNGMKIVGLCFNNMHTLFDARRQEVFEKLALGASTKQASWSIIHDTIKGALQPTIDGMRTLGLVTLPGMMTGMMMAGSMPLQAIMYQIMVYFMILSCGAVASILCTYLAYPHYFTEFGQLKEKF</sequence>
<comment type="similarity">
    <text evidence="2">Belongs to the UPF0014 family.</text>
</comment>
<evidence type="ECO:0000256" key="1">
    <source>
        <dbReference type="ARBA" id="ARBA00004141"/>
    </source>
</evidence>
<evidence type="ECO:0000256" key="3">
    <source>
        <dbReference type="ARBA" id="ARBA00022692"/>
    </source>
</evidence>
<dbReference type="RefSeq" id="WP_067974117.1">
    <property type="nucleotide sequence ID" value="NZ_CAJHKM010000001.1"/>
</dbReference>
<dbReference type="PANTHER" id="PTHR30028">
    <property type="entry name" value="UPF0014 INNER MEMBRANE PROTEIN YBBM-RELATED"/>
    <property type="match status" value="1"/>
</dbReference>
<protein>
    <submittedName>
        <fullName evidence="8">Iron export ABC transporter permease subunit FetB</fullName>
    </submittedName>
</protein>
<dbReference type="OrthoDB" id="9791807at2"/>
<reference evidence="7 9" key="1">
    <citation type="journal article" date="2016" name="Genome Announc.">
        <title>Complete Genome Sequences of Aerococcus christensenii CCUG 28831T, Aerococcus sanguinicola CCUG 43001T, Aerococcus urinae CCUG 36881T, Aerococcus urinaeequi CCUG 28094T, Aerococcus urinaehominis CCUG 42038 BT, and Aerococcus viridans CCUG 4311T.</title>
        <authorList>
            <person name="Carkaci D."/>
            <person name="Dargis R."/>
            <person name="Nielsen X.C."/>
            <person name="Skovgaard O."/>
            <person name="Fuursted K."/>
            <person name="Christensen J.J."/>
        </authorList>
    </citation>
    <scope>NUCLEOTIDE SEQUENCE [LARGE SCALE GENOMIC DNA]</scope>
    <source>
        <strain evidence="7 9">CCUG43001</strain>
    </source>
</reference>
<evidence type="ECO:0000313" key="7">
    <source>
        <dbReference type="EMBL" id="AMB94140.1"/>
    </source>
</evidence>
<feature type="transmembrane region" description="Helical" evidence="6">
    <location>
        <begin position="37"/>
        <end position="58"/>
    </location>
</feature>
<evidence type="ECO:0000313" key="9">
    <source>
        <dbReference type="Proteomes" id="UP000069912"/>
    </source>
</evidence>
<feature type="transmembrane region" description="Helical" evidence="6">
    <location>
        <begin position="64"/>
        <end position="80"/>
    </location>
</feature>
<feature type="transmembrane region" description="Helical" evidence="6">
    <location>
        <begin position="92"/>
        <end position="114"/>
    </location>
</feature>
<evidence type="ECO:0000256" key="2">
    <source>
        <dbReference type="ARBA" id="ARBA00005268"/>
    </source>
</evidence>
<feature type="transmembrane region" description="Helical" evidence="6">
    <location>
        <begin position="220"/>
        <end position="242"/>
    </location>
</feature>
<dbReference type="GeneID" id="92903399"/>
<dbReference type="AlphaFoldDB" id="A0A0X8FBE6"/>
<dbReference type="Pfam" id="PF03649">
    <property type="entry name" value="UPF0014"/>
    <property type="match status" value="1"/>
</dbReference>
<reference evidence="9" key="2">
    <citation type="submission" date="2016-01" db="EMBL/GenBank/DDBJ databases">
        <title>Six Aerococcus type strain genome sequencing and assembly using PacBio and Illumina Hiseq.</title>
        <authorList>
            <person name="Carkaci D."/>
            <person name="Dargis R."/>
            <person name="Nielsen X.C."/>
            <person name="Skovgaard O."/>
            <person name="Fuursted K."/>
            <person name="Christensen J.J."/>
        </authorList>
    </citation>
    <scope>NUCLEOTIDE SEQUENCE [LARGE SCALE GENOMIC DNA]</scope>
    <source>
        <strain evidence="9">CCUG43001</strain>
    </source>
</reference>
<evidence type="ECO:0000256" key="5">
    <source>
        <dbReference type="ARBA" id="ARBA00023136"/>
    </source>
</evidence>
<dbReference type="Proteomes" id="UP000069912">
    <property type="component" value="Chromosome"/>
</dbReference>
<keyword evidence="9" id="KW-1185">Reference proteome</keyword>
<comment type="subcellular location">
    <subcellularLocation>
        <location evidence="1">Membrane</location>
        <topology evidence="1">Multi-pass membrane protein</topology>
    </subcellularLocation>
</comment>
<evidence type="ECO:0000313" key="10">
    <source>
        <dbReference type="Proteomes" id="UP000234239"/>
    </source>
</evidence>
<keyword evidence="3 6" id="KW-0812">Transmembrane</keyword>
<dbReference type="Proteomes" id="UP000234239">
    <property type="component" value="Unassembled WGS sequence"/>
</dbReference>
<dbReference type="PANTHER" id="PTHR30028:SF0">
    <property type="entry name" value="PROTEIN ALUMINUM SENSITIVE 3"/>
    <property type="match status" value="1"/>
</dbReference>
<evidence type="ECO:0000313" key="8">
    <source>
        <dbReference type="EMBL" id="PKZ22230.1"/>
    </source>
</evidence>
<gene>
    <name evidence="7" type="ORF">AWM72_04875</name>
    <name evidence="8" type="ORF">CYJ28_03690</name>
</gene>
<dbReference type="EMBL" id="PKGY01000002">
    <property type="protein sequence ID" value="PKZ22230.1"/>
    <property type="molecule type" value="Genomic_DNA"/>
</dbReference>
<dbReference type="KEGG" id="asan:AWM72_04875"/>
<accession>A0A0X8FBE6</accession>
<proteinExistence type="inferred from homology"/>
<dbReference type="GO" id="GO:0005886">
    <property type="term" value="C:plasma membrane"/>
    <property type="evidence" value="ECO:0007669"/>
    <property type="project" value="TreeGrafter"/>
</dbReference>
<dbReference type="InterPro" id="IPR005226">
    <property type="entry name" value="UPF0014_fam"/>
</dbReference>
<feature type="transmembrane region" description="Helical" evidence="6">
    <location>
        <begin position="6"/>
        <end position="25"/>
    </location>
</feature>
<name>A0A0X8FBE6_9LACT</name>
<organism evidence="7 9">
    <name type="scientific">Aerococcus sanguinicola</name>
    <dbReference type="NCBI Taxonomy" id="119206"/>
    <lineage>
        <taxon>Bacteria</taxon>
        <taxon>Bacillati</taxon>
        <taxon>Bacillota</taxon>
        <taxon>Bacilli</taxon>
        <taxon>Lactobacillales</taxon>
        <taxon>Aerococcaceae</taxon>
        <taxon>Aerococcus</taxon>
    </lineage>
</organism>